<comment type="caution">
    <text evidence="15">The sequence shown here is derived from an EMBL/GenBank/DDBJ whole genome shotgun (WGS) entry which is preliminary data.</text>
</comment>
<feature type="active site" description="Cysteine sulfenic acid (-SOH) intermediate; for peroxidase activity" evidence="13">
    <location>
        <position position="46"/>
    </location>
</feature>
<proteinExistence type="inferred from homology"/>
<gene>
    <name evidence="15" type="ORF">AAG747_13355</name>
</gene>
<evidence type="ECO:0000256" key="5">
    <source>
        <dbReference type="ARBA" id="ARBA00022862"/>
    </source>
</evidence>
<dbReference type="EMBL" id="JBDKWZ010000007">
    <property type="protein sequence ID" value="MEN7548903.1"/>
    <property type="molecule type" value="Genomic_DNA"/>
</dbReference>
<evidence type="ECO:0000256" key="7">
    <source>
        <dbReference type="ARBA" id="ARBA00023157"/>
    </source>
</evidence>
<evidence type="ECO:0000256" key="4">
    <source>
        <dbReference type="ARBA" id="ARBA00022559"/>
    </source>
</evidence>
<dbReference type="PANTHER" id="PTHR42801:SF4">
    <property type="entry name" value="AHPC_TSA FAMILY PROTEIN"/>
    <property type="match status" value="1"/>
</dbReference>
<dbReference type="InterPro" id="IPR050924">
    <property type="entry name" value="Peroxiredoxin_BCP/PrxQ"/>
</dbReference>
<keyword evidence="6 15" id="KW-0560">Oxidoreductase</keyword>
<comment type="function">
    <text evidence="1">Thiol-specific peroxidase that catalyzes the reduction of hydrogen peroxide and organic hydroperoxides to water and alcohols, respectively. Plays a role in cell protection against oxidative stress by detoxifying peroxides and as sensor of hydrogen peroxide-mediated signaling events.</text>
</comment>
<evidence type="ECO:0000256" key="12">
    <source>
        <dbReference type="ARBA" id="ARBA00049091"/>
    </source>
</evidence>
<dbReference type="InterPro" id="IPR036249">
    <property type="entry name" value="Thioredoxin-like_sf"/>
</dbReference>
<dbReference type="GO" id="GO:0034599">
    <property type="term" value="P:cellular response to oxidative stress"/>
    <property type="evidence" value="ECO:0007669"/>
    <property type="project" value="TreeGrafter"/>
</dbReference>
<dbReference type="PIRSF" id="PIRSF000239">
    <property type="entry name" value="AHPC"/>
    <property type="match status" value="1"/>
</dbReference>
<dbReference type="SUPFAM" id="SSF52833">
    <property type="entry name" value="Thioredoxin-like"/>
    <property type="match status" value="1"/>
</dbReference>
<dbReference type="RefSeq" id="WP_346821681.1">
    <property type="nucleotide sequence ID" value="NZ_JBDKWZ010000007.1"/>
</dbReference>
<evidence type="ECO:0000256" key="3">
    <source>
        <dbReference type="ARBA" id="ARBA00013017"/>
    </source>
</evidence>
<dbReference type="AlphaFoldDB" id="A0AAW9S4W0"/>
<dbReference type="GO" id="GO:0005737">
    <property type="term" value="C:cytoplasm"/>
    <property type="evidence" value="ECO:0007669"/>
    <property type="project" value="TreeGrafter"/>
</dbReference>
<dbReference type="Pfam" id="PF00578">
    <property type="entry name" value="AhpC-TSA"/>
    <property type="match status" value="1"/>
</dbReference>
<dbReference type="GO" id="GO:0008379">
    <property type="term" value="F:thioredoxin peroxidase activity"/>
    <property type="evidence" value="ECO:0007669"/>
    <property type="project" value="TreeGrafter"/>
</dbReference>
<evidence type="ECO:0000256" key="9">
    <source>
        <dbReference type="ARBA" id="ARBA00032824"/>
    </source>
</evidence>
<evidence type="ECO:0000256" key="10">
    <source>
        <dbReference type="ARBA" id="ARBA00038489"/>
    </source>
</evidence>
<keyword evidence="8" id="KW-0676">Redox-active center</keyword>
<evidence type="ECO:0000313" key="16">
    <source>
        <dbReference type="Proteomes" id="UP001403385"/>
    </source>
</evidence>
<comment type="similarity">
    <text evidence="10">Belongs to the peroxiredoxin family. BCP/PrxQ subfamily.</text>
</comment>
<organism evidence="15 16">
    <name type="scientific">Rapidithrix thailandica</name>
    <dbReference type="NCBI Taxonomy" id="413964"/>
    <lineage>
        <taxon>Bacteria</taxon>
        <taxon>Pseudomonadati</taxon>
        <taxon>Bacteroidota</taxon>
        <taxon>Cytophagia</taxon>
        <taxon>Cytophagales</taxon>
        <taxon>Flammeovirgaceae</taxon>
        <taxon>Rapidithrix</taxon>
    </lineage>
</organism>
<dbReference type="Gene3D" id="3.40.30.10">
    <property type="entry name" value="Glutaredoxin"/>
    <property type="match status" value="1"/>
</dbReference>
<dbReference type="GO" id="GO:0045454">
    <property type="term" value="P:cell redox homeostasis"/>
    <property type="evidence" value="ECO:0007669"/>
    <property type="project" value="TreeGrafter"/>
</dbReference>
<evidence type="ECO:0000256" key="2">
    <source>
        <dbReference type="ARBA" id="ARBA00011245"/>
    </source>
</evidence>
<keyword evidence="4 15" id="KW-0575">Peroxidase</keyword>
<comment type="catalytic activity">
    <reaction evidence="12">
        <text>a hydroperoxide + [thioredoxin]-dithiol = an alcohol + [thioredoxin]-disulfide + H2O</text>
        <dbReference type="Rhea" id="RHEA:62620"/>
        <dbReference type="Rhea" id="RHEA-COMP:10698"/>
        <dbReference type="Rhea" id="RHEA-COMP:10700"/>
        <dbReference type="ChEBI" id="CHEBI:15377"/>
        <dbReference type="ChEBI" id="CHEBI:29950"/>
        <dbReference type="ChEBI" id="CHEBI:30879"/>
        <dbReference type="ChEBI" id="CHEBI:35924"/>
        <dbReference type="ChEBI" id="CHEBI:50058"/>
        <dbReference type="EC" id="1.11.1.24"/>
    </reaction>
</comment>
<evidence type="ECO:0000313" key="15">
    <source>
        <dbReference type="EMBL" id="MEN7548903.1"/>
    </source>
</evidence>
<dbReference type="FunFam" id="3.40.30.10:FF:000007">
    <property type="entry name" value="Thioredoxin-dependent thiol peroxidase"/>
    <property type="match status" value="1"/>
</dbReference>
<dbReference type="InterPro" id="IPR013766">
    <property type="entry name" value="Thioredoxin_domain"/>
</dbReference>
<name>A0AAW9S4W0_9BACT</name>
<comment type="subunit">
    <text evidence="2">Monomer.</text>
</comment>
<dbReference type="CDD" id="cd03017">
    <property type="entry name" value="PRX_BCP"/>
    <property type="match status" value="1"/>
</dbReference>
<evidence type="ECO:0000259" key="14">
    <source>
        <dbReference type="PROSITE" id="PS51352"/>
    </source>
</evidence>
<feature type="domain" description="Thioredoxin" evidence="14">
    <location>
        <begin position="3"/>
        <end position="152"/>
    </location>
</feature>
<dbReference type="InterPro" id="IPR000866">
    <property type="entry name" value="AhpC/TSA"/>
</dbReference>
<keyword evidence="5" id="KW-0049">Antioxidant</keyword>
<accession>A0AAW9S4W0</accession>
<dbReference type="InterPro" id="IPR024706">
    <property type="entry name" value="Peroxiredoxin_AhpC-typ"/>
</dbReference>
<reference evidence="15 16" key="1">
    <citation type="submission" date="2024-04" db="EMBL/GenBank/DDBJ databases">
        <title>Novel genus in family Flammeovirgaceae.</title>
        <authorList>
            <person name="Nguyen T.H."/>
            <person name="Vuong T.Q."/>
            <person name="Le H."/>
            <person name="Kim S.-G."/>
        </authorList>
    </citation>
    <scope>NUCLEOTIDE SEQUENCE [LARGE SCALE GENOMIC DNA]</scope>
    <source>
        <strain evidence="15 16">JCM 23209</strain>
    </source>
</reference>
<keyword evidence="16" id="KW-1185">Reference proteome</keyword>
<dbReference type="PANTHER" id="PTHR42801">
    <property type="entry name" value="THIOREDOXIN-DEPENDENT PEROXIDE REDUCTASE"/>
    <property type="match status" value="1"/>
</dbReference>
<sequence>MSLPLHSQAPDFALPASDGRMISLEKDFQGKPVILYFYPKDFTPGCTKEACSFRDNFQQFHDLEVDILGISKDSVERHQQFKATHTLPFELLADVDGAVCAKYKALIPLVKLPKRITYLLDAAHKIVGIYNNMFNAAEHVSQMLSETKARFSK</sequence>
<dbReference type="Proteomes" id="UP001403385">
    <property type="component" value="Unassembled WGS sequence"/>
</dbReference>
<evidence type="ECO:0000256" key="8">
    <source>
        <dbReference type="ARBA" id="ARBA00023284"/>
    </source>
</evidence>
<evidence type="ECO:0000256" key="13">
    <source>
        <dbReference type="PIRSR" id="PIRSR000239-1"/>
    </source>
</evidence>
<protein>
    <recommendedName>
        <fullName evidence="3">thioredoxin-dependent peroxiredoxin</fullName>
        <ecNumber evidence="3">1.11.1.24</ecNumber>
    </recommendedName>
    <alternativeName>
        <fullName evidence="9">Thioredoxin peroxidase</fullName>
    </alternativeName>
    <alternativeName>
        <fullName evidence="11">Thioredoxin-dependent peroxiredoxin Bcp</fullName>
    </alternativeName>
</protein>
<keyword evidence="7" id="KW-1015">Disulfide bond</keyword>
<evidence type="ECO:0000256" key="11">
    <source>
        <dbReference type="ARBA" id="ARBA00042639"/>
    </source>
</evidence>
<evidence type="ECO:0000256" key="6">
    <source>
        <dbReference type="ARBA" id="ARBA00023002"/>
    </source>
</evidence>
<dbReference type="PROSITE" id="PS51352">
    <property type="entry name" value="THIOREDOXIN_2"/>
    <property type="match status" value="1"/>
</dbReference>
<dbReference type="EC" id="1.11.1.24" evidence="3"/>
<evidence type="ECO:0000256" key="1">
    <source>
        <dbReference type="ARBA" id="ARBA00003330"/>
    </source>
</evidence>